<dbReference type="AlphaFoldDB" id="A0A453T110"/>
<evidence type="ECO:0000313" key="2">
    <source>
        <dbReference type="EnsemblPlants" id="AET7Gv21185800.21"/>
    </source>
</evidence>
<dbReference type="EnsemblPlants" id="AET7Gv21185800.21">
    <property type="protein sequence ID" value="AET7Gv21185800.21"/>
    <property type="gene ID" value="AET7Gv21185800"/>
</dbReference>
<protein>
    <submittedName>
        <fullName evidence="2">Uncharacterized protein</fullName>
    </submittedName>
</protein>
<feature type="compositionally biased region" description="Polar residues" evidence="1">
    <location>
        <begin position="1"/>
        <end position="10"/>
    </location>
</feature>
<sequence length="56" mass="5736">SYIPASSSDSGRVKSPGKGNPGSPGTGTFSNPRLMIALVPTASVRQLSSLFKAILM</sequence>
<proteinExistence type="predicted"/>
<reference evidence="2" key="3">
    <citation type="journal article" date="2017" name="Nature">
        <title>Genome sequence of the progenitor of the wheat D genome Aegilops tauschii.</title>
        <authorList>
            <person name="Luo M.C."/>
            <person name="Gu Y.Q."/>
            <person name="Puiu D."/>
            <person name="Wang H."/>
            <person name="Twardziok S.O."/>
            <person name="Deal K.R."/>
            <person name="Huo N."/>
            <person name="Zhu T."/>
            <person name="Wang L."/>
            <person name="Wang Y."/>
            <person name="McGuire P.E."/>
            <person name="Liu S."/>
            <person name="Long H."/>
            <person name="Ramasamy R.K."/>
            <person name="Rodriguez J.C."/>
            <person name="Van S.L."/>
            <person name="Yuan L."/>
            <person name="Wang Z."/>
            <person name="Xia Z."/>
            <person name="Xiao L."/>
            <person name="Anderson O.D."/>
            <person name="Ouyang S."/>
            <person name="Liang Y."/>
            <person name="Zimin A.V."/>
            <person name="Pertea G."/>
            <person name="Qi P."/>
            <person name="Bennetzen J.L."/>
            <person name="Dai X."/>
            <person name="Dawson M.W."/>
            <person name="Muller H.G."/>
            <person name="Kugler K."/>
            <person name="Rivarola-Duarte L."/>
            <person name="Spannagl M."/>
            <person name="Mayer K.F.X."/>
            <person name="Lu F.H."/>
            <person name="Bevan M.W."/>
            <person name="Leroy P."/>
            <person name="Li P."/>
            <person name="You F.M."/>
            <person name="Sun Q."/>
            <person name="Liu Z."/>
            <person name="Lyons E."/>
            <person name="Wicker T."/>
            <person name="Salzberg S.L."/>
            <person name="Devos K.M."/>
            <person name="Dvorak J."/>
        </authorList>
    </citation>
    <scope>NUCLEOTIDE SEQUENCE [LARGE SCALE GENOMIC DNA]</scope>
    <source>
        <strain evidence="2">cv. AL8/78</strain>
    </source>
</reference>
<evidence type="ECO:0000313" key="3">
    <source>
        <dbReference type="Proteomes" id="UP000015105"/>
    </source>
</evidence>
<keyword evidence="3" id="KW-1185">Reference proteome</keyword>
<organism evidence="2 3">
    <name type="scientific">Aegilops tauschii subsp. strangulata</name>
    <name type="common">Goatgrass</name>
    <dbReference type="NCBI Taxonomy" id="200361"/>
    <lineage>
        <taxon>Eukaryota</taxon>
        <taxon>Viridiplantae</taxon>
        <taxon>Streptophyta</taxon>
        <taxon>Embryophyta</taxon>
        <taxon>Tracheophyta</taxon>
        <taxon>Spermatophyta</taxon>
        <taxon>Magnoliopsida</taxon>
        <taxon>Liliopsida</taxon>
        <taxon>Poales</taxon>
        <taxon>Poaceae</taxon>
        <taxon>BOP clade</taxon>
        <taxon>Pooideae</taxon>
        <taxon>Triticodae</taxon>
        <taxon>Triticeae</taxon>
        <taxon>Triticinae</taxon>
        <taxon>Aegilops</taxon>
    </lineage>
</organism>
<reference evidence="3" key="2">
    <citation type="journal article" date="2017" name="Nat. Plants">
        <title>The Aegilops tauschii genome reveals multiple impacts of transposons.</title>
        <authorList>
            <person name="Zhao G."/>
            <person name="Zou C."/>
            <person name="Li K."/>
            <person name="Wang K."/>
            <person name="Li T."/>
            <person name="Gao L."/>
            <person name="Zhang X."/>
            <person name="Wang H."/>
            <person name="Yang Z."/>
            <person name="Liu X."/>
            <person name="Jiang W."/>
            <person name="Mao L."/>
            <person name="Kong X."/>
            <person name="Jiao Y."/>
            <person name="Jia J."/>
        </authorList>
    </citation>
    <scope>NUCLEOTIDE SEQUENCE [LARGE SCALE GENOMIC DNA]</scope>
    <source>
        <strain evidence="3">cv. AL8/78</strain>
    </source>
</reference>
<reference evidence="2" key="4">
    <citation type="submission" date="2019-03" db="UniProtKB">
        <authorList>
            <consortium name="EnsemblPlants"/>
        </authorList>
    </citation>
    <scope>IDENTIFICATION</scope>
</reference>
<reference evidence="3" key="1">
    <citation type="journal article" date="2014" name="Science">
        <title>Ancient hybridizations among the ancestral genomes of bread wheat.</title>
        <authorList>
            <consortium name="International Wheat Genome Sequencing Consortium,"/>
            <person name="Marcussen T."/>
            <person name="Sandve S.R."/>
            <person name="Heier L."/>
            <person name="Spannagl M."/>
            <person name="Pfeifer M."/>
            <person name="Jakobsen K.S."/>
            <person name="Wulff B.B."/>
            <person name="Steuernagel B."/>
            <person name="Mayer K.F."/>
            <person name="Olsen O.A."/>
        </authorList>
    </citation>
    <scope>NUCLEOTIDE SEQUENCE [LARGE SCALE GENOMIC DNA]</scope>
    <source>
        <strain evidence="3">cv. AL8/78</strain>
    </source>
</reference>
<evidence type="ECO:0000256" key="1">
    <source>
        <dbReference type="SAM" id="MobiDB-lite"/>
    </source>
</evidence>
<dbReference type="Proteomes" id="UP000015105">
    <property type="component" value="Chromosome 7D"/>
</dbReference>
<accession>A0A453T110</accession>
<reference evidence="2" key="5">
    <citation type="journal article" date="2021" name="G3 (Bethesda)">
        <title>Aegilops tauschii genome assembly Aet v5.0 features greater sequence contiguity and improved annotation.</title>
        <authorList>
            <person name="Wang L."/>
            <person name="Zhu T."/>
            <person name="Rodriguez J.C."/>
            <person name="Deal K.R."/>
            <person name="Dubcovsky J."/>
            <person name="McGuire P.E."/>
            <person name="Lux T."/>
            <person name="Spannagl M."/>
            <person name="Mayer K.F.X."/>
            <person name="Baldrich P."/>
            <person name="Meyers B.C."/>
            <person name="Huo N."/>
            <person name="Gu Y.Q."/>
            <person name="Zhou H."/>
            <person name="Devos K.M."/>
            <person name="Bennetzen J.L."/>
            <person name="Unver T."/>
            <person name="Budak H."/>
            <person name="Gulick P.J."/>
            <person name="Galiba G."/>
            <person name="Kalapos B."/>
            <person name="Nelson D.R."/>
            <person name="Li P."/>
            <person name="You F.M."/>
            <person name="Luo M.C."/>
            <person name="Dvorak J."/>
        </authorList>
    </citation>
    <scope>NUCLEOTIDE SEQUENCE [LARGE SCALE GENOMIC DNA]</scope>
    <source>
        <strain evidence="2">cv. AL8/78</strain>
    </source>
</reference>
<dbReference type="Gramene" id="AET7Gv21185800.21">
    <property type="protein sequence ID" value="AET7Gv21185800.21"/>
    <property type="gene ID" value="AET7Gv21185800"/>
</dbReference>
<name>A0A453T110_AEGTS</name>
<feature type="region of interest" description="Disordered" evidence="1">
    <location>
        <begin position="1"/>
        <end position="31"/>
    </location>
</feature>